<evidence type="ECO:0000313" key="1">
    <source>
        <dbReference type="EMBL" id="QTA85347.1"/>
    </source>
</evidence>
<keyword evidence="2" id="KW-1185">Reference proteome</keyword>
<organism evidence="1 2">
    <name type="scientific">Desulfonema magnum</name>
    <dbReference type="NCBI Taxonomy" id="45655"/>
    <lineage>
        <taxon>Bacteria</taxon>
        <taxon>Pseudomonadati</taxon>
        <taxon>Thermodesulfobacteriota</taxon>
        <taxon>Desulfobacteria</taxon>
        <taxon>Desulfobacterales</taxon>
        <taxon>Desulfococcaceae</taxon>
        <taxon>Desulfonema</taxon>
    </lineage>
</organism>
<dbReference type="AlphaFoldDB" id="A0A975GL27"/>
<reference evidence="1" key="1">
    <citation type="journal article" date="2021" name="Microb. Physiol.">
        <title>Proteogenomic Insights into the Physiology of Marine, Sulfate-Reducing, Filamentous Desulfonema limicola and Desulfonema magnum.</title>
        <authorList>
            <person name="Schnaars V."/>
            <person name="Wohlbrand L."/>
            <person name="Scheve S."/>
            <person name="Hinrichs C."/>
            <person name="Reinhardt R."/>
            <person name="Rabus R."/>
        </authorList>
    </citation>
    <scope>NUCLEOTIDE SEQUENCE</scope>
    <source>
        <strain evidence="1">4be13</strain>
    </source>
</reference>
<dbReference type="EMBL" id="CP061800">
    <property type="protein sequence ID" value="QTA85347.1"/>
    <property type="molecule type" value="Genomic_DNA"/>
</dbReference>
<dbReference type="Gene3D" id="3.40.190.10">
    <property type="entry name" value="Periplasmic binding protein-like II"/>
    <property type="match status" value="1"/>
</dbReference>
<proteinExistence type="predicted"/>
<gene>
    <name evidence="1" type="ORF">dnm_013520</name>
</gene>
<sequence length="62" mass="6779">MKKLILISVATFMIVLPTGALAEKLVIAIAEWPPYIMAGKEQPSGTDVDIAREICRRLGIEP</sequence>
<dbReference type="KEGG" id="dmm:dnm_013520"/>
<protein>
    <submittedName>
        <fullName evidence="1">ABC transporter, solute-binding protein family 3</fullName>
    </submittedName>
</protein>
<name>A0A975GL27_9BACT</name>
<dbReference type="Proteomes" id="UP000663722">
    <property type="component" value="Chromosome"/>
</dbReference>
<dbReference type="RefSeq" id="WP_207681441.1">
    <property type="nucleotide sequence ID" value="NZ_CP061800.1"/>
</dbReference>
<evidence type="ECO:0000313" key="2">
    <source>
        <dbReference type="Proteomes" id="UP000663722"/>
    </source>
</evidence>
<accession>A0A975GL27</accession>
<dbReference type="SUPFAM" id="SSF53850">
    <property type="entry name" value="Periplasmic binding protein-like II"/>
    <property type="match status" value="1"/>
</dbReference>